<evidence type="ECO:0000313" key="4">
    <source>
        <dbReference type="EMBL" id="QJR80173.1"/>
    </source>
</evidence>
<proteinExistence type="predicted"/>
<dbReference type="AlphaFoldDB" id="A0A6M4MAI7"/>
<accession>A0A6M4MAI7</accession>
<reference evidence="5" key="1">
    <citation type="submission" date="2014-12" db="EMBL/GenBank/DDBJ databases">
        <title>Complete genome sequence of a multi-drug resistant Klebsiella pneumoniae.</title>
        <authorList>
            <person name="Hua X."/>
            <person name="Chen Q."/>
            <person name="Li X."/>
            <person name="Feng Y."/>
            <person name="Ruan Z."/>
            <person name="Yu Y."/>
        </authorList>
    </citation>
    <scope>NUCLEOTIDE SEQUENCE [LARGE SCALE GENOMIC DNA]</scope>
    <source>
        <strain evidence="5">5.12</strain>
    </source>
</reference>
<dbReference type="PANTHER" id="PTHR42776">
    <property type="entry name" value="SERINE PEPTIDASE S9 FAMILY MEMBER"/>
    <property type="match status" value="1"/>
</dbReference>
<keyword evidence="2" id="KW-0732">Signal</keyword>
<dbReference type="OrthoDB" id="9812921at2"/>
<dbReference type="Proteomes" id="UP000219285">
    <property type="component" value="Chromosome"/>
</dbReference>
<dbReference type="EMBL" id="CP052766">
    <property type="protein sequence ID" value="QJR80173.1"/>
    <property type="molecule type" value="Genomic_DNA"/>
</dbReference>
<sequence length="324" mass="36501">MKYYLMALSIIFAFSSHAANNILDSKSCFRGPFENHSNWLEMLKSHKVNFNEERFLNYFSESKFEERKSALECVDFKYRVDDLIIEGYYVKPKGTALAASLPVVIFNRGGNAGYGYVVFGEKMGFISDIAAGGYIVIGSQYRGASTKFIAENGRDEFGGKDVNDVLALVELLKEIPAADPSRIALVGWSRGVMQSYLVAKQLPKVKAIISIAGPSDARKLLERRPAMEKVFKARIPDFEKNRDEALSKRSVIDWADELPLSPLLLVHGTADRRVSVHQSKELARVLSAKQHPHKLVIYQNDNHALSNNRESLVNEVHAWLKEYL</sequence>
<dbReference type="SUPFAM" id="SSF53474">
    <property type="entry name" value="alpha/beta-Hydrolases"/>
    <property type="match status" value="1"/>
</dbReference>
<evidence type="ECO:0000256" key="2">
    <source>
        <dbReference type="SAM" id="SignalP"/>
    </source>
</evidence>
<evidence type="ECO:0000256" key="1">
    <source>
        <dbReference type="ARBA" id="ARBA00022801"/>
    </source>
</evidence>
<organism evidence="4 5">
    <name type="scientific">Alteromonas pelagimontana</name>
    <dbReference type="NCBI Taxonomy" id="1858656"/>
    <lineage>
        <taxon>Bacteria</taxon>
        <taxon>Pseudomonadati</taxon>
        <taxon>Pseudomonadota</taxon>
        <taxon>Gammaproteobacteria</taxon>
        <taxon>Alteromonadales</taxon>
        <taxon>Alteromonadaceae</taxon>
        <taxon>Alteromonas/Salinimonas group</taxon>
        <taxon>Alteromonas</taxon>
    </lineage>
</organism>
<dbReference type="InterPro" id="IPR029058">
    <property type="entry name" value="AB_hydrolase_fold"/>
</dbReference>
<reference evidence="4 5" key="2">
    <citation type="submission" date="2020-04" db="EMBL/GenBank/DDBJ databases">
        <title>Complete genome sequence of Alteromonas pelagimontana 5.12T.</title>
        <authorList>
            <person name="Sinha R.K."/>
            <person name="Krishnan K.P."/>
            <person name="Kurian J.P."/>
        </authorList>
    </citation>
    <scope>NUCLEOTIDE SEQUENCE [LARGE SCALE GENOMIC DNA]</scope>
    <source>
        <strain evidence="4 5">5.12</strain>
    </source>
</reference>
<protein>
    <submittedName>
        <fullName evidence="4">S9 family peptidase</fullName>
    </submittedName>
</protein>
<dbReference type="GO" id="GO:0004252">
    <property type="term" value="F:serine-type endopeptidase activity"/>
    <property type="evidence" value="ECO:0007669"/>
    <property type="project" value="TreeGrafter"/>
</dbReference>
<keyword evidence="5" id="KW-1185">Reference proteome</keyword>
<dbReference type="GO" id="GO:0006508">
    <property type="term" value="P:proteolysis"/>
    <property type="evidence" value="ECO:0007669"/>
    <property type="project" value="InterPro"/>
</dbReference>
<keyword evidence="1" id="KW-0378">Hydrolase</keyword>
<feature type="signal peptide" evidence="2">
    <location>
        <begin position="1"/>
        <end position="18"/>
    </location>
</feature>
<feature type="domain" description="Peptidase S9 prolyl oligopeptidase catalytic" evidence="3">
    <location>
        <begin position="130"/>
        <end position="324"/>
    </location>
</feature>
<dbReference type="Gene3D" id="3.40.50.1820">
    <property type="entry name" value="alpha/beta hydrolase"/>
    <property type="match status" value="1"/>
</dbReference>
<dbReference type="PANTHER" id="PTHR42776:SF27">
    <property type="entry name" value="DIPEPTIDYL PEPTIDASE FAMILY MEMBER 6"/>
    <property type="match status" value="1"/>
</dbReference>
<evidence type="ECO:0000313" key="5">
    <source>
        <dbReference type="Proteomes" id="UP000219285"/>
    </source>
</evidence>
<name>A0A6M4MAI7_9ALTE</name>
<gene>
    <name evidence="4" type="ORF">CA267_004970</name>
</gene>
<evidence type="ECO:0000259" key="3">
    <source>
        <dbReference type="Pfam" id="PF00326"/>
    </source>
</evidence>
<dbReference type="InterPro" id="IPR001375">
    <property type="entry name" value="Peptidase_S9_cat"/>
</dbReference>
<dbReference type="RefSeq" id="WP_083638318.1">
    <property type="nucleotide sequence ID" value="NZ_CP052766.1"/>
</dbReference>
<dbReference type="Pfam" id="PF00326">
    <property type="entry name" value="Peptidase_S9"/>
    <property type="match status" value="1"/>
</dbReference>
<feature type="chain" id="PRO_5028948166" evidence="2">
    <location>
        <begin position="19"/>
        <end position="324"/>
    </location>
</feature>
<dbReference type="KEGG" id="apel:CA267_004970"/>